<feature type="region of interest" description="Disordered" evidence="1">
    <location>
        <begin position="1"/>
        <end position="21"/>
    </location>
</feature>
<dbReference type="GO" id="GO:0003676">
    <property type="term" value="F:nucleic acid binding"/>
    <property type="evidence" value="ECO:0007669"/>
    <property type="project" value="InterPro"/>
</dbReference>
<dbReference type="SUPFAM" id="SSF57756">
    <property type="entry name" value="Retrovirus zinc finger-like domains"/>
    <property type="match status" value="1"/>
</dbReference>
<evidence type="ECO:0000313" key="2">
    <source>
        <dbReference type="EMBL" id="PHT74054.1"/>
    </source>
</evidence>
<comment type="caution">
    <text evidence="2">The sequence shown here is derived from an EMBL/GenBank/DDBJ whole genome shotgun (WGS) entry which is preliminary data.</text>
</comment>
<dbReference type="EMBL" id="AYRZ02000008">
    <property type="protein sequence ID" value="PHT74054.1"/>
    <property type="molecule type" value="Genomic_DNA"/>
</dbReference>
<dbReference type="Gramene" id="PHT74054">
    <property type="protein sequence ID" value="PHT74054"/>
    <property type="gene ID" value="T459_21331"/>
</dbReference>
<evidence type="ECO:0000256" key="1">
    <source>
        <dbReference type="SAM" id="MobiDB-lite"/>
    </source>
</evidence>
<keyword evidence="3" id="KW-1185">Reference proteome</keyword>
<sequence length="294" mass="33679">MPRPPLNQNHPIQIDDMEGEGTYRGEKLDKVALFVEFMKNRRESYGGGHRGHGGKFGSSSHGRGNLGHHPHVQEELGDQGGNMGRDMGLNTINITLPTFKGTSDLSIYLDWELQCNWVFQLNELTPHKKVSHAIAQLKRFKKEQLIRLHNLQQGDRSVEKYHKEFQNLILHLYIVKPPIHCIARFKGGLCYEIVSQLVVHKFDQIEDLVEAVIEVERNNDAKNTFGWNKNKDAYKPFDNKPVDRAIQRYPPRLGGNTSSTPNPKGIVCFKCQGWDHKASECPNRRRIIWVEGDP</sequence>
<name>A0A2G2YWE7_CAPAN</name>
<dbReference type="OMA" id="HAMELMN"/>
<dbReference type="PANTHER" id="PTHR35046">
    <property type="entry name" value="ZINC KNUCKLE (CCHC-TYPE) FAMILY PROTEIN"/>
    <property type="match status" value="1"/>
</dbReference>
<feature type="compositionally biased region" description="Polar residues" evidence="1">
    <location>
        <begin position="1"/>
        <end position="11"/>
    </location>
</feature>
<evidence type="ECO:0000313" key="3">
    <source>
        <dbReference type="Proteomes" id="UP000222542"/>
    </source>
</evidence>
<reference evidence="2 3" key="1">
    <citation type="journal article" date="2014" name="Nat. Genet.">
        <title>Genome sequence of the hot pepper provides insights into the evolution of pungency in Capsicum species.</title>
        <authorList>
            <person name="Kim S."/>
            <person name="Park M."/>
            <person name="Yeom S.I."/>
            <person name="Kim Y.M."/>
            <person name="Lee J.M."/>
            <person name="Lee H.A."/>
            <person name="Seo E."/>
            <person name="Choi J."/>
            <person name="Cheong K."/>
            <person name="Kim K.T."/>
            <person name="Jung K."/>
            <person name="Lee G.W."/>
            <person name="Oh S.K."/>
            <person name="Bae C."/>
            <person name="Kim S.B."/>
            <person name="Lee H.Y."/>
            <person name="Kim S.Y."/>
            <person name="Kim M.S."/>
            <person name="Kang B.C."/>
            <person name="Jo Y.D."/>
            <person name="Yang H.B."/>
            <person name="Jeong H.J."/>
            <person name="Kang W.H."/>
            <person name="Kwon J.K."/>
            <person name="Shin C."/>
            <person name="Lim J.Y."/>
            <person name="Park J.H."/>
            <person name="Huh J.H."/>
            <person name="Kim J.S."/>
            <person name="Kim B.D."/>
            <person name="Cohen O."/>
            <person name="Paran I."/>
            <person name="Suh M.C."/>
            <person name="Lee S.B."/>
            <person name="Kim Y.K."/>
            <person name="Shin Y."/>
            <person name="Noh S.J."/>
            <person name="Park J."/>
            <person name="Seo Y.S."/>
            <person name="Kwon S.Y."/>
            <person name="Kim H.A."/>
            <person name="Park J.M."/>
            <person name="Kim H.J."/>
            <person name="Choi S.B."/>
            <person name="Bosland P.W."/>
            <person name="Reeves G."/>
            <person name="Jo S.H."/>
            <person name="Lee B.W."/>
            <person name="Cho H.T."/>
            <person name="Choi H.S."/>
            <person name="Lee M.S."/>
            <person name="Yu Y."/>
            <person name="Do Choi Y."/>
            <person name="Park B.S."/>
            <person name="van Deynze A."/>
            <person name="Ashrafi H."/>
            <person name="Hill T."/>
            <person name="Kim W.T."/>
            <person name="Pai H.S."/>
            <person name="Ahn H.K."/>
            <person name="Yeam I."/>
            <person name="Giovannoni J.J."/>
            <person name="Rose J.K."/>
            <person name="Sorensen I."/>
            <person name="Lee S.J."/>
            <person name="Kim R.W."/>
            <person name="Choi I.Y."/>
            <person name="Choi B.S."/>
            <person name="Lim J.S."/>
            <person name="Lee Y.H."/>
            <person name="Choi D."/>
        </authorList>
    </citation>
    <scope>NUCLEOTIDE SEQUENCE [LARGE SCALE GENOMIC DNA]</scope>
    <source>
        <strain evidence="3">cv. CM334</strain>
    </source>
</reference>
<organism evidence="2 3">
    <name type="scientific">Capsicum annuum</name>
    <name type="common">Capsicum pepper</name>
    <dbReference type="NCBI Taxonomy" id="4072"/>
    <lineage>
        <taxon>Eukaryota</taxon>
        <taxon>Viridiplantae</taxon>
        <taxon>Streptophyta</taxon>
        <taxon>Embryophyta</taxon>
        <taxon>Tracheophyta</taxon>
        <taxon>Spermatophyta</taxon>
        <taxon>Magnoliopsida</taxon>
        <taxon>eudicotyledons</taxon>
        <taxon>Gunneridae</taxon>
        <taxon>Pentapetalae</taxon>
        <taxon>asterids</taxon>
        <taxon>lamiids</taxon>
        <taxon>Solanales</taxon>
        <taxon>Solanaceae</taxon>
        <taxon>Solanoideae</taxon>
        <taxon>Capsiceae</taxon>
        <taxon>Capsicum</taxon>
    </lineage>
</organism>
<gene>
    <name evidence="2" type="ORF">T459_21331</name>
</gene>
<protein>
    <recommendedName>
        <fullName evidence="4">CCHC-type domain-containing protein</fullName>
    </recommendedName>
</protein>
<dbReference type="PANTHER" id="PTHR35046:SF21">
    <property type="entry name" value="RETROTRANSPOSON GAG DOMAIN-CONTAINING PROTEIN-RELATED"/>
    <property type="match status" value="1"/>
</dbReference>
<dbReference type="STRING" id="4072.A0A2G2YWE7"/>
<reference evidence="2 3" key="2">
    <citation type="journal article" date="2017" name="Genome Biol.">
        <title>New reference genome sequences of hot pepper reveal the massive evolution of plant disease-resistance genes by retroduplication.</title>
        <authorList>
            <person name="Kim S."/>
            <person name="Park J."/>
            <person name="Yeom S.I."/>
            <person name="Kim Y.M."/>
            <person name="Seo E."/>
            <person name="Kim K.T."/>
            <person name="Kim M.S."/>
            <person name="Lee J.M."/>
            <person name="Cheong K."/>
            <person name="Shin H.S."/>
            <person name="Kim S.B."/>
            <person name="Han K."/>
            <person name="Lee J."/>
            <person name="Park M."/>
            <person name="Lee H.A."/>
            <person name="Lee H.Y."/>
            <person name="Lee Y."/>
            <person name="Oh S."/>
            <person name="Lee J.H."/>
            <person name="Choi E."/>
            <person name="Choi E."/>
            <person name="Lee S.E."/>
            <person name="Jeon J."/>
            <person name="Kim H."/>
            <person name="Choi G."/>
            <person name="Song H."/>
            <person name="Lee J."/>
            <person name="Lee S.C."/>
            <person name="Kwon J.K."/>
            <person name="Lee H.Y."/>
            <person name="Koo N."/>
            <person name="Hong Y."/>
            <person name="Kim R.W."/>
            <person name="Kang W.H."/>
            <person name="Huh J.H."/>
            <person name="Kang B.C."/>
            <person name="Yang T.J."/>
            <person name="Lee Y.H."/>
            <person name="Bennetzen J.L."/>
            <person name="Choi D."/>
        </authorList>
    </citation>
    <scope>NUCLEOTIDE SEQUENCE [LARGE SCALE GENOMIC DNA]</scope>
    <source>
        <strain evidence="3">cv. CM334</strain>
    </source>
</reference>
<feature type="region of interest" description="Disordered" evidence="1">
    <location>
        <begin position="44"/>
        <end position="84"/>
    </location>
</feature>
<evidence type="ECO:0008006" key="4">
    <source>
        <dbReference type="Google" id="ProtNLM"/>
    </source>
</evidence>
<dbReference type="InterPro" id="IPR036875">
    <property type="entry name" value="Znf_CCHC_sf"/>
</dbReference>
<proteinExistence type="predicted"/>
<dbReference type="AlphaFoldDB" id="A0A2G2YWE7"/>
<accession>A0A2G2YWE7</accession>
<dbReference type="GO" id="GO:0008270">
    <property type="term" value="F:zinc ion binding"/>
    <property type="evidence" value="ECO:0007669"/>
    <property type="project" value="InterPro"/>
</dbReference>
<dbReference type="Proteomes" id="UP000222542">
    <property type="component" value="Unassembled WGS sequence"/>
</dbReference>